<proteinExistence type="predicted"/>
<keyword evidence="1" id="KW-1133">Transmembrane helix</keyword>
<name>A0A239BWB3_9FIRM</name>
<accession>A0A239BWB3</accession>
<protein>
    <recommendedName>
        <fullName evidence="4">ABC-2 family transporter protein</fullName>
    </recommendedName>
</protein>
<evidence type="ECO:0000313" key="2">
    <source>
        <dbReference type="EMBL" id="SNS11942.1"/>
    </source>
</evidence>
<dbReference type="EMBL" id="FZOJ01000004">
    <property type="protein sequence ID" value="SNS11942.1"/>
    <property type="molecule type" value="Genomic_DNA"/>
</dbReference>
<dbReference type="RefSeq" id="WP_089281943.1">
    <property type="nucleotide sequence ID" value="NZ_FZOJ01000004.1"/>
</dbReference>
<keyword evidence="1" id="KW-0472">Membrane</keyword>
<evidence type="ECO:0000313" key="3">
    <source>
        <dbReference type="Proteomes" id="UP000198304"/>
    </source>
</evidence>
<evidence type="ECO:0008006" key="4">
    <source>
        <dbReference type="Google" id="ProtNLM"/>
    </source>
</evidence>
<keyword evidence="3" id="KW-1185">Reference proteome</keyword>
<dbReference type="Proteomes" id="UP000198304">
    <property type="component" value="Unassembled WGS sequence"/>
</dbReference>
<organism evidence="2 3">
    <name type="scientific">Anaerovirgula multivorans</name>
    <dbReference type="NCBI Taxonomy" id="312168"/>
    <lineage>
        <taxon>Bacteria</taxon>
        <taxon>Bacillati</taxon>
        <taxon>Bacillota</taxon>
        <taxon>Clostridia</taxon>
        <taxon>Peptostreptococcales</taxon>
        <taxon>Natronincolaceae</taxon>
        <taxon>Anaerovirgula</taxon>
    </lineage>
</organism>
<feature type="transmembrane region" description="Helical" evidence="1">
    <location>
        <begin position="101"/>
        <end position="127"/>
    </location>
</feature>
<feature type="transmembrane region" description="Helical" evidence="1">
    <location>
        <begin position="20"/>
        <end position="38"/>
    </location>
</feature>
<feature type="transmembrane region" description="Helical" evidence="1">
    <location>
        <begin position="147"/>
        <end position="167"/>
    </location>
</feature>
<sequence>MKPSNGNTLFSLYKKDLLSVKFESLMILATIFLGHLYFSYKILTGWPEPTILGVTSTIFFIVMFVIFIGTFTSVSREWSNNTIYLVMSLPVSGKKIFLSKLLAVMTQLVILGGASILVGSLLSSYFLGADIIAQVFGFFSTHQLLKVLVMGIILLFFGIIQIILVAFFSTMVGRAFKKFSWLITFFTFIFTNIFIGKINEFLLKALIAPVDRHLSIIGSTNFDGQFLVESGLTTQFFLLQLTIILLISTGLFFLTAMIYDKKIEL</sequence>
<feature type="transmembrane region" description="Helical" evidence="1">
    <location>
        <begin position="179"/>
        <end position="196"/>
    </location>
</feature>
<gene>
    <name evidence="2" type="ORF">SAMN05446037_1004164</name>
</gene>
<feature type="transmembrane region" description="Helical" evidence="1">
    <location>
        <begin position="50"/>
        <end position="71"/>
    </location>
</feature>
<dbReference type="AlphaFoldDB" id="A0A239BWB3"/>
<evidence type="ECO:0000256" key="1">
    <source>
        <dbReference type="SAM" id="Phobius"/>
    </source>
</evidence>
<reference evidence="2 3" key="1">
    <citation type="submission" date="2017-06" db="EMBL/GenBank/DDBJ databases">
        <authorList>
            <person name="Kim H.J."/>
            <person name="Triplett B.A."/>
        </authorList>
    </citation>
    <scope>NUCLEOTIDE SEQUENCE [LARGE SCALE GENOMIC DNA]</scope>
    <source>
        <strain evidence="2 3">SCA</strain>
    </source>
</reference>
<keyword evidence="1" id="KW-0812">Transmembrane</keyword>
<dbReference type="OrthoDB" id="1951532at2"/>
<feature type="transmembrane region" description="Helical" evidence="1">
    <location>
        <begin position="236"/>
        <end position="259"/>
    </location>
</feature>